<gene>
    <name evidence="1" type="ORF">H9968_05010</name>
</gene>
<organism evidence="1 2">
    <name type="scientific">Candidatus Anaerobutyricum stercoris</name>
    <dbReference type="NCBI Taxonomy" id="2838457"/>
    <lineage>
        <taxon>Bacteria</taxon>
        <taxon>Bacillati</taxon>
        <taxon>Bacillota</taxon>
        <taxon>Clostridia</taxon>
        <taxon>Lachnospirales</taxon>
        <taxon>Lachnospiraceae</taxon>
        <taxon>Anaerobutyricum</taxon>
    </lineage>
</organism>
<dbReference type="AlphaFoldDB" id="A0A9D2J7R8"/>
<dbReference type="Proteomes" id="UP000824049">
    <property type="component" value="Unassembled WGS sequence"/>
</dbReference>
<proteinExistence type="predicted"/>
<comment type="caution">
    <text evidence="1">The sequence shown here is derived from an EMBL/GenBank/DDBJ whole genome shotgun (WGS) entry which is preliminary data.</text>
</comment>
<sequence>MEILGKTLSEKTEKLYNEITGELIYPVTILKMDPENQEDCSHPVAMDTGKKEFIIKVDSGLEDYLFENALVRDLIYCRQMSNQAPVLTPVSDKDIDAYQTATMISSVIMDIDVENTLKANDMHIDDIDTMRLSDLFAFLKAGMSDYNRELYHILVGLQITLLLFTTSKKDNIQQIIETFYLSDPEAMEMIDKFVDIIDRYGVDDNRSMMRCMRKIGLACKMKGRLNLEYEGKVTAL</sequence>
<protein>
    <submittedName>
        <fullName evidence="1">Uncharacterized protein</fullName>
    </submittedName>
</protein>
<accession>A0A9D2J7R8</accession>
<evidence type="ECO:0000313" key="1">
    <source>
        <dbReference type="EMBL" id="HIZ39277.1"/>
    </source>
</evidence>
<dbReference type="EMBL" id="DXBR01000049">
    <property type="protein sequence ID" value="HIZ39277.1"/>
    <property type="molecule type" value="Genomic_DNA"/>
</dbReference>
<reference evidence="1" key="1">
    <citation type="journal article" date="2021" name="PeerJ">
        <title>Extensive microbial diversity within the chicken gut microbiome revealed by metagenomics and culture.</title>
        <authorList>
            <person name="Gilroy R."/>
            <person name="Ravi A."/>
            <person name="Getino M."/>
            <person name="Pursley I."/>
            <person name="Horton D.L."/>
            <person name="Alikhan N.F."/>
            <person name="Baker D."/>
            <person name="Gharbi K."/>
            <person name="Hall N."/>
            <person name="Watson M."/>
            <person name="Adriaenssens E.M."/>
            <person name="Foster-Nyarko E."/>
            <person name="Jarju S."/>
            <person name="Secka A."/>
            <person name="Antonio M."/>
            <person name="Oren A."/>
            <person name="Chaudhuri R.R."/>
            <person name="La Ragione R."/>
            <person name="Hildebrand F."/>
            <person name="Pallen M.J."/>
        </authorList>
    </citation>
    <scope>NUCLEOTIDE SEQUENCE</scope>
    <source>
        <strain evidence="1">CHK179-28034</strain>
    </source>
</reference>
<name>A0A9D2J7R8_9FIRM</name>
<evidence type="ECO:0000313" key="2">
    <source>
        <dbReference type="Proteomes" id="UP000824049"/>
    </source>
</evidence>
<reference evidence="1" key="2">
    <citation type="submission" date="2021-04" db="EMBL/GenBank/DDBJ databases">
        <authorList>
            <person name="Gilroy R."/>
        </authorList>
    </citation>
    <scope>NUCLEOTIDE SEQUENCE</scope>
    <source>
        <strain evidence="1">CHK179-28034</strain>
    </source>
</reference>